<dbReference type="Proteomes" id="UP000630353">
    <property type="component" value="Unassembled WGS sequence"/>
</dbReference>
<feature type="transmembrane region" description="Helical" evidence="1">
    <location>
        <begin position="45"/>
        <end position="69"/>
    </location>
</feature>
<proteinExistence type="predicted"/>
<evidence type="ECO:0000313" key="3">
    <source>
        <dbReference type="EMBL" id="GHD57231.1"/>
    </source>
</evidence>
<dbReference type="RefSeq" id="WP_189992632.1">
    <property type="nucleotide sequence ID" value="NZ_BMZS01000009.1"/>
</dbReference>
<evidence type="ECO:0000259" key="2">
    <source>
        <dbReference type="Pfam" id="PF13441"/>
    </source>
</evidence>
<keyword evidence="4" id="KW-1185">Reference proteome</keyword>
<organism evidence="3 4">
    <name type="scientific">Thalassobaculum fulvum</name>
    <dbReference type="NCBI Taxonomy" id="1633335"/>
    <lineage>
        <taxon>Bacteria</taxon>
        <taxon>Pseudomonadati</taxon>
        <taxon>Pseudomonadota</taxon>
        <taxon>Alphaproteobacteria</taxon>
        <taxon>Rhodospirillales</taxon>
        <taxon>Thalassobaculaceae</taxon>
        <taxon>Thalassobaculum</taxon>
    </lineage>
</organism>
<dbReference type="AlphaFoldDB" id="A0A919CR01"/>
<feature type="domain" description="YMGG-like Gly-zipper" evidence="2">
    <location>
        <begin position="27"/>
        <end position="69"/>
    </location>
</feature>
<sequence length="75" mass="7081">MQRILLPAVLAGALALGGCTGMNDTQQRTLSGGALGAGTGAAAGLLTGGCISCGAIIGGAVGAAGGYIYDQTKKK</sequence>
<keyword evidence="1" id="KW-1133">Transmembrane helix</keyword>
<name>A0A919CR01_9PROT</name>
<evidence type="ECO:0000313" key="4">
    <source>
        <dbReference type="Proteomes" id="UP000630353"/>
    </source>
</evidence>
<dbReference type="Pfam" id="PF13441">
    <property type="entry name" value="Gly-zipper_YMGG"/>
    <property type="match status" value="1"/>
</dbReference>
<accession>A0A919CR01</accession>
<protein>
    <recommendedName>
        <fullName evidence="2">YMGG-like Gly-zipper domain-containing protein</fullName>
    </recommendedName>
</protein>
<dbReference type="InterPro" id="IPR027367">
    <property type="entry name" value="Gly-zipper_YMGG"/>
</dbReference>
<gene>
    <name evidence="3" type="ORF">GCM10017083_38420</name>
</gene>
<dbReference type="PROSITE" id="PS51257">
    <property type="entry name" value="PROKAR_LIPOPROTEIN"/>
    <property type="match status" value="1"/>
</dbReference>
<reference evidence="3" key="2">
    <citation type="submission" date="2020-09" db="EMBL/GenBank/DDBJ databases">
        <authorList>
            <person name="Sun Q."/>
            <person name="Kim S."/>
        </authorList>
    </citation>
    <scope>NUCLEOTIDE SEQUENCE</scope>
    <source>
        <strain evidence="3">KCTC 42651</strain>
    </source>
</reference>
<comment type="caution">
    <text evidence="3">The sequence shown here is derived from an EMBL/GenBank/DDBJ whole genome shotgun (WGS) entry which is preliminary data.</text>
</comment>
<dbReference type="EMBL" id="BMZS01000009">
    <property type="protein sequence ID" value="GHD57231.1"/>
    <property type="molecule type" value="Genomic_DNA"/>
</dbReference>
<reference evidence="3" key="1">
    <citation type="journal article" date="2014" name="Int. J. Syst. Evol. Microbiol.">
        <title>Complete genome sequence of Corynebacterium casei LMG S-19264T (=DSM 44701T), isolated from a smear-ripened cheese.</title>
        <authorList>
            <consortium name="US DOE Joint Genome Institute (JGI-PGF)"/>
            <person name="Walter F."/>
            <person name="Albersmeier A."/>
            <person name="Kalinowski J."/>
            <person name="Ruckert C."/>
        </authorList>
    </citation>
    <scope>NUCLEOTIDE SEQUENCE</scope>
    <source>
        <strain evidence="3">KCTC 42651</strain>
    </source>
</reference>
<keyword evidence="1" id="KW-0472">Membrane</keyword>
<keyword evidence="1" id="KW-0812">Transmembrane</keyword>
<evidence type="ECO:0000256" key="1">
    <source>
        <dbReference type="SAM" id="Phobius"/>
    </source>
</evidence>